<dbReference type="Proteomes" id="UP000035016">
    <property type="component" value="Chromosome Chromosome"/>
</dbReference>
<evidence type="ECO:0000256" key="1">
    <source>
        <dbReference type="ARBA" id="ARBA00001966"/>
    </source>
</evidence>
<dbReference type="InterPro" id="IPR023404">
    <property type="entry name" value="rSAM_horseshoe"/>
</dbReference>
<dbReference type="GO" id="GO:0003824">
    <property type="term" value="F:catalytic activity"/>
    <property type="evidence" value="ECO:0007669"/>
    <property type="project" value="InterPro"/>
</dbReference>
<dbReference type="KEGG" id="sle:sle_63700"/>
<name>A0A0F7VZ53_STRLW</name>
<dbReference type="InterPro" id="IPR006638">
    <property type="entry name" value="Elp3/MiaA/NifB-like_rSAM"/>
</dbReference>
<feature type="domain" description="B12-binding" evidence="6">
    <location>
        <begin position="31"/>
        <end position="174"/>
    </location>
</feature>
<dbReference type="EMBL" id="LN831790">
    <property type="protein sequence ID" value="CQR65824.1"/>
    <property type="molecule type" value="Genomic_DNA"/>
</dbReference>
<dbReference type="InterPro" id="IPR051198">
    <property type="entry name" value="BchE-like"/>
</dbReference>
<evidence type="ECO:0000313" key="8">
    <source>
        <dbReference type="EMBL" id="CQR65824.1"/>
    </source>
</evidence>
<dbReference type="Gene3D" id="3.80.30.20">
    <property type="entry name" value="tm_1862 like domain"/>
    <property type="match status" value="1"/>
</dbReference>
<dbReference type="PROSITE" id="PS51332">
    <property type="entry name" value="B12_BINDING"/>
    <property type="match status" value="1"/>
</dbReference>
<dbReference type="GO" id="GO:0051536">
    <property type="term" value="F:iron-sulfur cluster binding"/>
    <property type="evidence" value="ECO:0007669"/>
    <property type="project" value="UniProtKB-KW"/>
</dbReference>
<dbReference type="SFLD" id="SFLDS00029">
    <property type="entry name" value="Radical_SAM"/>
    <property type="match status" value="1"/>
</dbReference>
<evidence type="ECO:0000256" key="5">
    <source>
        <dbReference type="ARBA" id="ARBA00023014"/>
    </source>
</evidence>
<dbReference type="PANTHER" id="PTHR43409">
    <property type="entry name" value="ANAEROBIC MAGNESIUM-PROTOPORPHYRIN IX MONOMETHYL ESTER CYCLASE-RELATED"/>
    <property type="match status" value="1"/>
</dbReference>
<evidence type="ECO:0000259" key="6">
    <source>
        <dbReference type="PROSITE" id="PS51332"/>
    </source>
</evidence>
<evidence type="ECO:0000256" key="2">
    <source>
        <dbReference type="ARBA" id="ARBA00022691"/>
    </source>
</evidence>
<sequence>MKVNLYYAPFPSQIFRGCEEPINTERPLNPKSALPTLAAGLRMFSEEMGFDCDIEIIDMQLGGQRIPYKTIEYGPHQMDCYRYGSPFEDFVEQIRGADIHGLTCNFTNSAQITADLAQFIKAVNPRAFVVAGGVDPTARPHYYLQRGVDLVVQGEGEWVFSRVVQAFANGGDYSEIPNTATLDRIAPKIDMSHILDMNALPPMALDLVGDLSLYTDTAEGPPPEGVGTNYICWETSRGCAWRCSFCTAPSRGKYRFMSPAAVETHLKYFRSLGIKTIVWQEDNPLSRIQQNGTGRYLYDSGREELLDIFRMIRSYGFAWEFANGIEFGKFRQNGRFDHELAEALLGSDKSADGWTGCYRVQIPLDNMNIAKSRFPKLLGFDEQVDILATMLTDYGVGHQTYDLFIGYPEQDAVAVDQFNDYCRRIKEELSALGGDAYQPYFNVFNLSLLPGARDYTTLRKLLAFDVEENPEVIGIFLSAINTDHFSYWDVYQKRLEMTNALNDRELHRLYDGIYAGPTTAGV</sequence>
<keyword evidence="3" id="KW-0479">Metal-binding</keyword>
<keyword evidence="2" id="KW-0949">S-adenosyl-L-methionine</keyword>
<feature type="domain" description="Radical SAM core" evidence="7">
    <location>
        <begin position="225"/>
        <end position="481"/>
    </location>
</feature>
<dbReference type="GO" id="GO:0031419">
    <property type="term" value="F:cobalamin binding"/>
    <property type="evidence" value="ECO:0007669"/>
    <property type="project" value="InterPro"/>
</dbReference>
<dbReference type="Gene3D" id="3.40.50.280">
    <property type="entry name" value="Cobalamin-binding domain"/>
    <property type="match status" value="1"/>
</dbReference>
<gene>
    <name evidence="8" type="primary">sle_63700</name>
</gene>
<dbReference type="Pfam" id="PF02310">
    <property type="entry name" value="B12-binding"/>
    <property type="match status" value="1"/>
</dbReference>
<evidence type="ECO:0000259" key="7">
    <source>
        <dbReference type="PROSITE" id="PS51918"/>
    </source>
</evidence>
<dbReference type="SUPFAM" id="SSF102114">
    <property type="entry name" value="Radical SAM enzymes"/>
    <property type="match status" value="1"/>
</dbReference>
<reference evidence="8 9" key="1">
    <citation type="submission" date="2015-02" db="EMBL/GenBank/DDBJ databases">
        <authorList>
            <person name="Gomez-Escribano P.J."/>
        </authorList>
    </citation>
    <scope>NUCLEOTIDE SEQUENCE [LARGE SCALE GENOMIC DNA]</scope>
    <source>
        <strain evidence="9">C34 (DSM 42122 / NRRL B-24963)</strain>
    </source>
</reference>
<keyword evidence="5" id="KW-0411">Iron-sulfur</keyword>
<dbReference type="InterPro" id="IPR006158">
    <property type="entry name" value="Cobalamin-bd"/>
</dbReference>
<dbReference type="SFLD" id="SFLDG01082">
    <property type="entry name" value="B12-binding_domain_containing"/>
    <property type="match status" value="1"/>
</dbReference>
<dbReference type="GO" id="GO:0046872">
    <property type="term" value="F:metal ion binding"/>
    <property type="evidence" value="ECO:0007669"/>
    <property type="project" value="UniProtKB-KW"/>
</dbReference>
<comment type="cofactor">
    <cofactor evidence="1">
        <name>[4Fe-4S] cluster</name>
        <dbReference type="ChEBI" id="CHEBI:49883"/>
    </cofactor>
</comment>
<dbReference type="CDD" id="cd02068">
    <property type="entry name" value="radical_SAM_B12_BD"/>
    <property type="match status" value="1"/>
</dbReference>
<dbReference type="Pfam" id="PF04055">
    <property type="entry name" value="Radical_SAM"/>
    <property type="match status" value="1"/>
</dbReference>
<dbReference type="PROSITE" id="PS51918">
    <property type="entry name" value="RADICAL_SAM"/>
    <property type="match status" value="1"/>
</dbReference>
<dbReference type="SMART" id="SM00729">
    <property type="entry name" value="Elp3"/>
    <property type="match status" value="1"/>
</dbReference>
<dbReference type="InterPro" id="IPR058240">
    <property type="entry name" value="rSAM_sf"/>
</dbReference>
<dbReference type="InterPro" id="IPR007197">
    <property type="entry name" value="rSAM"/>
</dbReference>
<evidence type="ECO:0000313" key="9">
    <source>
        <dbReference type="Proteomes" id="UP000035016"/>
    </source>
</evidence>
<evidence type="ECO:0000256" key="4">
    <source>
        <dbReference type="ARBA" id="ARBA00023004"/>
    </source>
</evidence>
<organism evidence="8 9">
    <name type="scientific">Streptomyces leeuwenhoekii</name>
    <dbReference type="NCBI Taxonomy" id="1437453"/>
    <lineage>
        <taxon>Bacteria</taxon>
        <taxon>Bacillati</taxon>
        <taxon>Actinomycetota</taxon>
        <taxon>Actinomycetes</taxon>
        <taxon>Kitasatosporales</taxon>
        <taxon>Streptomycetaceae</taxon>
        <taxon>Streptomyces</taxon>
    </lineage>
</organism>
<dbReference type="AlphaFoldDB" id="A0A0F7VZ53"/>
<protein>
    <submittedName>
        <fullName evidence="8">Radical SAM Domain-Containing Protein</fullName>
    </submittedName>
</protein>
<evidence type="ECO:0000256" key="3">
    <source>
        <dbReference type="ARBA" id="ARBA00022723"/>
    </source>
</evidence>
<proteinExistence type="predicted"/>
<accession>A0A0F7VZ53</accession>
<keyword evidence="4" id="KW-0408">Iron</keyword>